<keyword evidence="2 12" id="KW-1003">Cell membrane</keyword>
<dbReference type="NCBIfam" id="TIGR00494">
    <property type="entry name" value="crcB"/>
    <property type="match status" value="1"/>
</dbReference>
<evidence type="ECO:0000256" key="8">
    <source>
        <dbReference type="ARBA" id="ARBA00023136"/>
    </source>
</evidence>
<dbReference type="GO" id="GO:0046872">
    <property type="term" value="F:metal ion binding"/>
    <property type="evidence" value="ECO:0007669"/>
    <property type="project" value="UniProtKB-KW"/>
</dbReference>
<evidence type="ECO:0000313" key="14">
    <source>
        <dbReference type="Proteomes" id="UP000183569"/>
    </source>
</evidence>
<feature type="transmembrane region" description="Helical" evidence="12">
    <location>
        <begin position="97"/>
        <end position="121"/>
    </location>
</feature>
<evidence type="ECO:0000256" key="12">
    <source>
        <dbReference type="HAMAP-Rule" id="MF_00454"/>
    </source>
</evidence>
<dbReference type="GO" id="GO:0062054">
    <property type="term" value="F:fluoride channel activity"/>
    <property type="evidence" value="ECO:0007669"/>
    <property type="project" value="UniProtKB-UniRule"/>
</dbReference>
<evidence type="ECO:0000256" key="11">
    <source>
        <dbReference type="ARBA" id="ARBA00035585"/>
    </source>
</evidence>
<comment type="activity regulation">
    <text evidence="12">Na(+) is not transported, but it plays an essential structural role and its presence is essential for fluoride channel function.</text>
</comment>
<evidence type="ECO:0000256" key="7">
    <source>
        <dbReference type="ARBA" id="ARBA00023065"/>
    </source>
</evidence>
<protein>
    <recommendedName>
        <fullName evidence="12">Fluoride-specific ion channel FluC</fullName>
    </recommendedName>
</protein>
<evidence type="ECO:0000256" key="6">
    <source>
        <dbReference type="ARBA" id="ARBA00023053"/>
    </source>
</evidence>
<dbReference type="RefSeq" id="WP_017458790.1">
    <property type="nucleotide sequence ID" value="NZ_CP016337.1"/>
</dbReference>
<keyword evidence="7 12" id="KW-0406">Ion transport</keyword>
<feature type="transmembrane region" description="Helical" evidence="12">
    <location>
        <begin position="5"/>
        <end position="24"/>
    </location>
</feature>
<accession>A0A1G4YML1</accession>
<evidence type="ECO:0000256" key="2">
    <source>
        <dbReference type="ARBA" id="ARBA00022475"/>
    </source>
</evidence>
<keyword evidence="5 12" id="KW-1133">Transmembrane helix</keyword>
<comment type="function">
    <text evidence="12">Fluoride-specific ion channel. Important for reducing fluoride concentration in the cell, thus reducing its toxicity.</text>
</comment>
<dbReference type="GeneID" id="23845460"/>
<evidence type="ECO:0000256" key="9">
    <source>
        <dbReference type="ARBA" id="ARBA00023303"/>
    </source>
</evidence>
<keyword evidence="3" id="KW-0997">Cell inner membrane</keyword>
<evidence type="ECO:0000256" key="4">
    <source>
        <dbReference type="ARBA" id="ARBA00022692"/>
    </source>
</evidence>
<dbReference type="EMBL" id="FMUI01000009">
    <property type="protein sequence ID" value="SCX54713.1"/>
    <property type="molecule type" value="Genomic_DNA"/>
</dbReference>
<comment type="catalytic activity">
    <reaction evidence="11">
        <text>fluoride(in) = fluoride(out)</text>
        <dbReference type="Rhea" id="RHEA:76159"/>
        <dbReference type="ChEBI" id="CHEBI:17051"/>
    </reaction>
    <physiologicalReaction direction="left-to-right" evidence="11">
        <dbReference type="Rhea" id="RHEA:76160"/>
    </physiologicalReaction>
</comment>
<dbReference type="Proteomes" id="UP000183569">
    <property type="component" value="Unassembled WGS sequence"/>
</dbReference>
<keyword evidence="6 12" id="KW-0915">Sodium</keyword>
<evidence type="ECO:0000256" key="10">
    <source>
        <dbReference type="ARBA" id="ARBA00035120"/>
    </source>
</evidence>
<dbReference type="AlphaFoldDB" id="A0A1G4YML1"/>
<dbReference type="GO" id="GO:0140114">
    <property type="term" value="P:cellular detoxification of fluoride"/>
    <property type="evidence" value="ECO:0007669"/>
    <property type="project" value="UniProtKB-UniRule"/>
</dbReference>
<comment type="caution">
    <text evidence="13">The sequence shown here is derived from an EMBL/GenBank/DDBJ whole genome shotgun (WGS) entry which is preliminary data.</text>
</comment>
<dbReference type="Pfam" id="PF02537">
    <property type="entry name" value="CRCB"/>
    <property type="match status" value="1"/>
</dbReference>
<feature type="binding site" evidence="12">
    <location>
        <position position="78"/>
    </location>
    <ligand>
        <name>Na(+)</name>
        <dbReference type="ChEBI" id="CHEBI:29101"/>
        <note>structural</note>
    </ligand>
</feature>
<organism evidence="13 14">
    <name type="scientific">Kosakonia sacchari</name>
    <dbReference type="NCBI Taxonomy" id="1158459"/>
    <lineage>
        <taxon>Bacteria</taxon>
        <taxon>Pseudomonadati</taxon>
        <taxon>Pseudomonadota</taxon>
        <taxon>Gammaproteobacteria</taxon>
        <taxon>Enterobacterales</taxon>
        <taxon>Enterobacteriaceae</taxon>
        <taxon>Kosakonia</taxon>
    </lineage>
</organism>
<dbReference type="PANTHER" id="PTHR28259:SF1">
    <property type="entry name" value="FLUORIDE EXPORT PROTEIN 1-RELATED"/>
    <property type="match status" value="1"/>
</dbReference>
<keyword evidence="4 12" id="KW-0812">Transmembrane</keyword>
<feature type="binding site" evidence="12">
    <location>
        <position position="75"/>
    </location>
    <ligand>
        <name>Na(+)</name>
        <dbReference type="ChEBI" id="CHEBI:29101"/>
        <note>structural</note>
    </ligand>
</feature>
<keyword evidence="12" id="KW-0813">Transport</keyword>
<comment type="subcellular location">
    <subcellularLocation>
        <location evidence="1 12">Cell membrane</location>
        <topology evidence="1 12">Multi-pass membrane protein</topology>
    </subcellularLocation>
</comment>
<dbReference type="GO" id="GO:0005886">
    <property type="term" value="C:plasma membrane"/>
    <property type="evidence" value="ECO:0007669"/>
    <property type="project" value="UniProtKB-SubCell"/>
</dbReference>
<comment type="similarity">
    <text evidence="10 12">Belongs to the fluoride channel Fluc/FEX (TC 1.A.43) family.</text>
</comment>
<evidence type="ECO:0000256" key="3">
    <source>
        <dbReference type="ARBA" id="ARBA00022519"/>
    </source>
</evidence>
<proteinExistence type="inferred from homology"/>
<evidence type="ECO:0000256" key="1">
    <source>
        <dbReference type="ARBA" id="ARBA00004651"/>
    </source>
</evidence>
<feature type="transmembrane region" description="Helical" evidence="12">
    <location>
        <begin position="67"/>
        <end position="91"/>
    </location>
</feature>
<keyword evidence="9 12" id="KW-0407">Ion channel</keyword>
<evidence type="ECO:0000313" key="13">
    <source>
        <dbReference type="EMBL" id="SCX54713.1"/>
    </source>
</evidence>
<feature type="transmembrane region" description="Helical" evidence="12">
    <location>
        <begin position="36"/>
        <end position="55"/>
    </location>
</feature>
<keyword evidence="8 12" id="KW-0472">Membrane</keyword>
<dbReference type="HAMAP" id="MF_00454">
    <property type="entry name" value="FluC"/>
    <property type="match status" value="1"/>
</dbReference>
<keyword evidence="12" id="KW-0479">Metal-binding</keyword>
<evidence type="ECO:0000256" key="5">
    <source>
        <dbReference type="ARBA" id="ARBA00022989"/>
    </source>
</evidence>
<dbReference type="PROSITE" id="PS51257">
    <property type="entry name" value="PROKAR_LIPOPROTEIN"/>
    <property type="match status" value="1"/>
</dbReference>
<reference evidence="13 14" key="1">
    <citation type="submission" date="2016-10" db="EMBL/GenBank/DDBJ databases">
        <authorList>
            <person name="Varghese N."/>
            <person name="Submissions S."/>
        </authorList>
    </citation>
    <scope>NUCLEOTIDE SEQUENCE [LARGE SCALE GENOMIC DNA]</scope>
    <source>
        <strain evidence="13 14">CGMCC 1.12102</strain>
    </source>
</reference>
<dbReference type="InterPro" id="IPR003691">
    <property type="entry name" value="FluC"/>
</dbReference>
<dbReference type="NCBIfam" id="NF010792">
    <property type="entry name" value="PRK14196.1"/>
    <property type="match status" value="1"/>
</dbReference>
<gene>
    <name evidence="12" type="primary">fluC</name>
    <name evidence="12" type="synonym">crcB</name>
    <name evidence="13" type="ORF">SAMN02927897_03028</name>
</gene>
<name>A0A1G4YML1_9ENTR</name>
<sequence length="125" mass="13436">MLKSLFAVIIGGSAGCVIRWLLAIRLNTLFPNLPPGTLLVNLLGGLIIGGALAFFTRQPHLDPTWRLLITTGLCGGMTTFSTFSLEIFAQLQTGNYVWALASVLVHVTGSILMTALGFALINAWY</sequence>
<dbReference type="PANTHER" id="PTHR28259">
    <property type="entry name" value="FLUORIDE EXPORT PROTEIN 1-RELATED"/>
    <property type="match status" value="1"/>
</dbReference>